<sequence>MRHVRVLAPMALLVLALVLCAGPAVATAPGAHGAAPAVVVGSDCSQHPLTLMHAGDCEQAPRRDDDVPAPSLLPVAVVAVLAAGHTGTAPPAAPERTLCAPSPVEHLCVDRN</sequence>
<comment type="caution">
    <text evidence="2">The sequence shown here is derived from an EMBL/GenBank/DDBJ whole genome shotgun (WGS) entry which is preliminary data.</text>
</comment>
<protein>
    <recommendedName>
        <fullName evidence="4">Secreted protein</fullName>
    </recommendedName>
</protein>
<dbReference type="Proteomes" id="UP000232453">
    <property type="component" value="Unassembled WGS sequence"/>
</dbReference>
<proteinExistence type="predicted"/>
<evidence type="ECO:0000313" key="3">
    <source>
        <dbReference type="Proteomes" id="UP000232453"/>
    </source>
</evidence>
<organism evidence="2 3">
    <name type="scientific">Pseudonocardia alni</name>
    <name type="common">Amycolata alni</name>
    <dbReference type="NCBI Taxonomy" id="33907"/>
    <lineage>
        <taxon>Bacteria</taxon>
        <taxon>Bacillati</taxon>
        <taxon>Actinomycetota</taxon>
        <taxon>Actinomycetes</taxon>
        <taxon>Pseudonocardiales</taxon>
        <taxon>Pseudonocardiaceae</taxon>
        <taxon>Pseudonocardia</taxon>
    </lineage>
</organism>
<name>A0AA44UUL0_PSEA5</name>
<dbReference type="EMBL" id="PHUJ01000003">
    <property type="protein sequence ID" value="PKB33499.1"/>
    <property type="molecule type" value="Genomic_DNA"/>
</dbReference>
<dbReference type="AlphaFoldDB" id="A0AA44UUL0"/>
<evidence type="ECO:0000313" key="2">
    <source>
        <dbReference type="EMBL" id="PKB33499.1"/>
    </source>
</evidence>
<reference evidence="2 3" key="1">
    <citation type="submission" date="2017-11" db="EMBL/GenBank/DDBJ databases">
        <title>Sequencing the genomes of 1000 actinobacteria strains.</title>
        <authorList>
            <person name="Klenk H.-P."/>
        </authorList>
    </citation>
    <scope>NUCLEOTIDE SEQUENCE [LARGE SCALE GENOMIC DNA]</scope>
    <source>
        <strain evidence="2 3">DSM 44104</strain>
    </source>
</reference>
<gene>
    <name evidence="2" type="ORF">ATL51_5264</name>
</gene>
<feature type="chain" id="PRO_5041209189" description="Secreted protein" evidence="1">
    <location>
        <begin position="27"/>
        <end position="112"/>
    </location>
</feature>
<evidence type="ECO:0000256" key="1">
    <source>
        <dbReference type="SAM" id="SignalP"/>
    </source>
</evidence>
<accession>A0AA44UUL0</accession>
<keyword evidence="1" id="KW-0732">Signal</keyword>
<feature type="signal peptide" evidence="1">
    <location>
        <begin position="1"/>
        <end position="26"/>
    </location>
</feature>
<evidence type="ECO:0008006" key="4">
    <source>
        <dbReference type="Google" id="ProtNLM"/>
    </source>
</evidence>
<dbReference type="RefSeq" id="WP_253068880.1">
    <property type="nucleotide sequence ID" value="NZ_BAAAJZ010000008.1"/>
</dbReference>